<evidence type="ECO:0000256" key="2">
    <source>
        <dbReference type="ARBA" id="ARBA00022759"/>
    </source>
</evidence>
<evidence type="ECO:0000256" key="4">
    <source>
        <dbReference type="ARBA" id="ARBA00022801"/>
    </source>
</evidence>
<dbReference type="EMBL" id="CP074133">
    <property type="protein sequence ID" value="QUX26282.1"/>
    <property type="molecule type" value="Genomic_DNA"/>
</dbReference>
<evidence type="ECO:0000259" key="7">
    <source>
        <dbReference type="Pfam" id="PF04480"/>
    </source>
</evidence>
<comment type="similarity">
    <text evidence="6">Belongs to the Vsr family.</text>
</comment>
<dbReference type="InterPro" id="IPR011335">
    <property type="entry name" value="Restrct_endonuc-II-like"/>
</dbReference>
<keyword evidence="5" id="KW-0234">DNA repair</keyword>
<dbReference type="NCBIfam" id="TIGR00632">
    <property type="entry name" value="vsr"/>
    <property type="match status" value="1"/>
</dbReference>
<keyword evidence="9" id="KW-1185">Reference proteome</keyword>
<dbReference type="InterPro" id="IPR007569">
    <property type="entry name" value="DUF559"/>
</dbReference>
<evidence type="ECO:0000256" key="3">
    <source>
        <dbReference type="ARBA" id="ARBA00022763"/>
    </source>
</evidence>
<keyword evidence="1" id="KW-0540">Nuclease</keyword>
<dbReference type="Pfam" id="PF03852">
    <property type="entry name" value="Vsr"/>
    <property type="match status" value="1"/>
</dbReference>
<proteinExistence type="inferred from homology"/>
<keyword evidence="2 8" id="KW-0255">Endonuclease</keyword>
<gene>
    <name evidence="8" type="ORF">KGD84_29905</name>
</gene>
<dbReference type="Gene3D" id="3.40.960.10">
    <property type="entry name" value="VSR Endonuclease"/>
    <property type="match status" value="1"/>
</dbReference>
<dbReference type="SUPFAM" id="SSF52980">
    <property type="entry name" value="Restriction endonuclease-like"/>
    <property type="match status" value="1"/>
</dbReference>
<evidence type="ECO:0000256" key="1">
    <source>
        <dbReference type="ARBA" id="ARBA00022722"/>
    </source>
</evidence>
<evidence type="ECO:0000313" key="8">
    <source>
        <dbReference type="EMBL" id="QUX26282.1"/>
    </source>
</evidence>
<sequence>MVALGDGRFARASVALKLYKRTRRIRAVLRWSDAGKSPEIYLGEVSHSTRLANLREAWQRAWEKGLLTEESLPPSSKASSREVRAVMLANRGRDTKPEMALRSLLHAKGLRYRVDASPLKGVRRRADVIFPKDKVAIFVDGCFWHGCSQHLRPAKKNAEAWAAKIEGNKVRDADTNELLRAAGWTVIRFWEHEDSKRAADTVEQVLRRLRGKGEISN</sequence>
<dbReference type="GO" id="GO:0004519">
    <property type="term" value="F:endonuclease activity"/>
    <property type="evidence" value="ECO:0007669"/>
    <property type="project" value="UniProtKB-KW"/>
</dbReference>
<evidence type="ECO:0000256" key="6">
    <source>
        <dbReference type="ARBA" id="ARBA00029466"/>
    </source>
</evidence>
<dbReference type="InterPro" id="IPR004603">
    <property type="entry name" value="DNA_mismatch_endonuc_vsr"/>
</dbReference>
<dbReference type="Proteomes" id="UP000676079">
    <property type="component" value="Chromosome"/>
</dbReference>
<reference evidence="8 9" key="1">
    <citation type="submission" date="2021-05" db="EMBL/GenBank/DDBJ databases">
        <title>Direct Submission.</title>
        <authorList>
            <person name="Li K."/>
            <person name="Gao J."/>
        </authorList>
    </citation>
    <scope>NUCLEOTIDE SEQUENCE [LARGE SCALE GENOMIC DNA]</scope>
    <source>
        <strain evidence="8 9">Mg02</strain>
    </source>
</reference>
<dbReference type="CDD" id="cd00221">
    <property type="entry name" value="Vsr"/>
    <property type="match status" value="1"/>
</dbReference>
<accession>A0ABX8BVJ5</accession>
<keyword evidence="4" id="KW-0378">Hydrolase</keyword>
<protein>
    <submittedName>
        <fullName evidence="8">Very short patch repair endonuclease</fullName>
    </submittedName>
</protein>
<organism evidence="8 9">
    <name type="scientific">Nocardiopsis changdeensis</name>
    <dbReference type="NCBI Taxonomy" id="2831969"/>
    <lineage>
        <taxon>Bacteria</taxon>
        <taxon>Bacillati</taxon>
        <taxon>Actinomycetota</taxon>
        <taxon>Actinomycetes</taxon>
        <taxon>Streptosporangiales</taxon>
        <taxon>Nocardiopsidaceae</taxon>
        <taxon>Nocardiopsis</taxon>
    </lineage>
</organism>
<dbReference type="Pfam" id="PF04480">
    <property type="entry name" value="DUF559"/>
    <property type="match status" value="1"/>
</dbReference>
<name>A0ABX8BVJ5_9ACTN</name>
<feature type="domain" description="DUF559" evidence="7">
    <location>
        <begin position="164"/>
        <end position="209"/>
    </location>
</feature>
<evidence type="ECO:0000256" key="5">
    <source>
        <dbReference type="ARBA" id="ARBA00023204"/>
    </source>
</evidence>
<keyword evidence="3" id="KW-0227">DNA damage</keyword>
<evidence type="ECO:0000313" key="9">
    <source>
        <dbReference type="Proteomes" id="UP000676079"/>
    </source>
</evidence>